<name>A0AAU7JCF9_9HYPH</name>
<dbReference type="CDD" id="cd09117">
    <property type="entry name" value="PLDc_Bfil_DEXD_like"/>
    <property type="match status" value="1"/>
</dbReference>
<gene>
    <name evidence="1" type="ORF">ABEG18_19230</name>
</gene>
<dbReference type="RefSeq" id="WP_406854663.1">
    <property type="nucleotide sequence ID" value="NZ_CP157484.1"/>
</dbReference>
<sequence length="337" mass="38433">MSDFIAGDELSKAIKDLMREENVRCAVAFWGVGAETLLPRSDARVICNLKSGGTNPWALRKLATEQIRQSDTLHAKVYLGATEAIVASANASANGLGLEGEEQAFWTEAGVRLSNVTAASDWFEKLWETSRDIRPEDWRAAQDAWRARQREKTTSLFSTYYDQQRELPMINWVVTAPEYEFSQSSVEQQLGAFNETIERRIDDGLDLEHADDVPFLVGKWVLCWRRGKGGLPRQRTKLWWVCLSDVVVRDAYRYVGESEPHDVVLGAEVRPPAPFDATEKRFEMAFRDVLTRPDYAALVEEDYTTPWFASHAQLVGRFWRDLKERYDELPKNDSSTG</sequence>
<dbReference type="AlphaFoldDB" id="A0AAU7JCF9"/>
<dbReference type="EMBL" id="CP157484">
    <property type="protein sequence ID" value="XBO37835.1"/>
    <property type="molecule type" value="Genomic_DNA"/>
</dbReference>
<protein>
    <submittedName>
        <fullName evidence="1">Phospholipase D family protein</fullName>
    </submittedName>
</protein>
<reference evidence="1" key="1">
    <citation type="submission" date="2024-05" db="EMBL/GenBank/DDBJ databases">
        <authorList>
            <person name="Kim S."/>
            <person name="Heo J."/>
            <person name="Choi H."/>
            <person name="Choi Y."/>
            <person name="Kwon S.-W."/>
            <person name="Kim Y."/>
        </authorList>
    </citation>
    <scope>NUCLEOTIDE SEQUENCE</scope>
    <source>
        <strain evidence="1">KACC 23698</strain>
    </source>
</reference>
<evidence type="ECO:0000313" key="1">
    <source>
        <dbReference type="EMBL" id="XBO37835.1"/>
    </source>
</evidence>
<organism evidence="1">
    <name type="scientific">Alsobacter sp. KACC 23698</name>
    <dbReference type="NCBI Taxonomy" id="3149229"/>
    <lineage>
        <taxon>Bacteria</taxon>
        <taxon>Pseudomonadati</taxon>
        <taxon>Pseudomonadota</taxon>
        <taxon>Alphaproteobacteria</taxon>
        <taxon>Hyphomicrobiales</taxon>
        <taxon>Alsobacteraceae</taxon>
        <taxon>Alsobacter</taxon>
    </lineage>
</organism>
<accession>A0AAU7JCF9</accession>
<proteinExistence type="predicted"/>